<evidence type="ECO:0000256" key="6">
    <source>
        <dbReference type="ARBA" id="ARBA00022989"/>
    </source>
</evidence>
<evidence type="ECO:0000256" key="9">
    <source>
        <dbReference type="SAM" id="Phobius"/>
    </source>
</evidence>
<accession>A0A0F7SNZ7</accession>
<dbReference type="InterPro" id="IPR018108">
    <property type="entry name" value="MCP_transmembrane"/>
</dbReference>
<organism evidence="10">
    <name type="scientific">Phaffia rhodozyma</name>
    <name type="common">Yeast</name>
    <name type="synonym">Xanthophyllomyces dendrorhous</name>
    <dbReference type="NCBI Taxonomy" id="264483"/>
    <lineage>
        <taxon>Eukaryota</taxon>
        <taxon>Fungi</taxon>
        <taxon>Dikarya</taxon>
        <taxon>Basidiomycota</taxon>
        <taxon>Agaricomycotina</taxon>
        <taxon>Tremellomycetes</taxon>
        <taxon>Cystofilobasidiales</taxon>
        <taxon>Mrakiaceae</taxon>
        <taxon>Phaffia</taxon>
    </lineage>
</organism>
<feature type="transmembrane region" description="Helical" evidence="9">
    <location>
        <begin position="83"/>
        <end position="108"/>
    </location>
</feature>
<dbReference type="EMBL" id="LN483345">
    <property type="protein sequence ID" value="CDZ98727.1"/>
    <property type="molecule type" value="Genomic_DNA"/>
</dbReference>
<keyword evidence="3" id="KW-0813">Transport</keyword>
<proteinExistence type="inferred from homology"/>
<evidence type="ECO:0000256" key="7">
    <source>
        <dbReference type="ARBA" id="ARBA00023128"/>
    </source>
</evidence>
<name>A0A0F7SNZ7_PHARH</name>
<dbReference type="InterPro" id="IPR023395">
    <property type="entry name" value="MCP_dom_sf"/>
</dbReference>
<feature type="transmembrane region" description="Helical" evidence="9">
    <location>
        <begin position="235"/>
        <end position="255"/>
    </location>
</feature>
<dbReference type="InterPro" id="IPR050567">
    <property type="entry name" value="Mitochondrial_Carrier"/>
</dbReference>
<dbReference type="PANTHER" id="PTHR45624:SF10">
    <property type="entry name" value="SLC (SOLUTE CARRIER) HOMOLOG"/>
    <property type="match status" value="1"/>
</dbReference>
<feature type="transmembrane region" description="Helical" evidence="9">
    <location>
        <begin position="120"/>
        <end position="141"/>
    </location>
</feature>
<comment type="subcellular location">
    <subcellularLocation>
        <location evidence="1">Mitochondrion membrane</location>
        <topology evidence="1">Multi-pass membrane protein</topology>
    </subcellularLocation>
</comment>
<dbReference type="AlphaFoldDB" id="A0A0F7SNZ7"/>
<dbReference type="PANTHER" id="PTHR45624">
    <property type="entry name" value="MITOCHONDRIAL BASIC AMINO ACIDS TRANSPORTER-RELATED"/>
    <property type="match status" value="1"/>
</dbReference>
<evidence type="ECO:0000256" key="5">
    <source>
        <dbReference type="ARBA" id="ARBA00022737"/>
    </source>
</evidence>
<dbReference type="GO" id="GO:0022857">
    <property type="term" value="F:transmembrane transporter activity"/>
    <property type="evidence" value="ECO:0007669"/>
    <property type="project" value="TreeGrafter"/>
</dbReference>
<feature type="transmembrane region" description="Helical" evidence="9">
    <location>
        <begin position="176"/>
        <end position="194"/>
    </location>
</feature>
<evidence type="ECO:0000256" key="2">
    <source>
        <dbReference type="ARBA" id="ARBA00006375"/>
    </source>
</evidence>
<keyword evidence="7" id="KW-0496">Mitochondrion</keyword>
<protein>
    <submittedName>
        <fullName evidence="10">Mitochondrial substrate/solute carrier</fullName>
    </submittedName>
</protein>
<feature type="transmembrane region" description="Helical" evidence="9">
    <location>
        <begin position="6"/>
        <end position="36"/>
    </location>
</feature>
<dbReference type="Pfam" id="PF00153">
    <property type="entry name" value="Mito_carr"/>
    <property type="match status" value="1"/>
</dbReference>
<sequence>MDFLELLILIVLAPLLALVLVTLRAIFVMPLVGALVRFRANYTPRGVGLDEEDARVGPVVNSLWAMMIRVKNLEGWDGMYKGVIPYTCLHTLTTSLVFIFLGATVSILPSGTLAVPDPSGIQMGFVTVFLALITVPGTILINRAITTPYQLPYREKRSLQQSLQLLLTPYEYRKPWILWLTPGLLAITAIYVGWTVLLMRIMRNAIVGEAWSNANRGASDEQDEQLFANVSTFRLIVFFLFQGLSAIILTPLEVMTTRLSLQRNRDPSDPSATEEISGEVPFIAEGEDVVGYRDAGEAPYVGMIDCTRKMLEEEGWGAFMRGWWITLGTNLIRGFP</sequence>
<reference evidence="10" key="1">
    <citation type="submission" date="2014-08" db="EMBL/GenBank/DDBJ databases">
        <authorList>
            <person name="Sharma Rahul"/>
            <person name="Thines Marco"/>
        </authorList>
    </citation>
    <scope>NUCLEOTIDE SEQUENCE</scope>
</reference>
<evidence type="ECO:0000313" key="10">
    <source>
        <dbReference type="EMBL" id="CDZ98727.1"/>
    </source>
</evidence>
<keyword evidence="6 9" id="KW-1133">Transmembrane helix</keyword>
<evidence type="ECO:0000256" key="8">
    <source>
        <dbReference type="ARBA" id="ARBA00023136"/>
    </source>
</evidence>
<keyword evidence="8 9" id="KW-0472">Membrane</keyword>
<keyword evidence="4 9" id="KW-0812">Transmembrane</keyword>
<dbReference type="SUPFAM" id="SSF103506">
    <property type="entry name" value="Mitochondrial carrier"/>
    <property type="match status" value="1"/>
</dbReference>
<keyword evidence="5" id="KW-0677">Repeat</keyword>
<dbReference type="Gene3D" id="1.50.40.10">
    <property type="entry name" value="Mitochondrial carrier domain"/>
    <property type="match status" value="1"/>
</dbReference>
<dbReference type="GO" id="GO:0031966">
    <property type="term" value="C:mitochondrial membrane"/>
    <property type="evidence" value="ECO:0007669"/>
    <property type="project" value="UniProtKB-SubCell"/>
</dbReference>
<evidence type="ECO:0000256" key="3">
    <source>
        <dbReference type="ARBA" id="ARBA00022448"/>
    </source>
</evidence>
<evidence type="ECO:0000256" key="4">
    <source>
        <dbReference type="ARBA" id="ARBA00022692"/>
    </source>
</evidence>
<comment type="similarity">
    <text evidence="2">Belongs to the mitochondrial carrier (TC 2.A.29) family.</text>
</comment>
<evidence type="ECO:0000256" key="1">
    <source>
        <dbReference type="ARBA" id="ARBA00004225"/>
    </source>
</evidence>